<reference evidence="1 2" key="1">
    <citation type="journal article" date="2019" name="Nat. Ecol. Evol.">
        <title>Megaphylogeny resolves global patterns of mushroom evolution.</title>
        <authorList>
            <person name="Varga T."/>
            <person name="Krizsan K."/>
            <person name="Foldi C."/>
            <person name="Dima B."/>
            <person name="Sanchez-Garcia M."/>
            <person name="Sanchez-Ramirez S."/>
            <person name="Szollosi G.J."/>
            <person name="Szarkandi J.G."/>
            <person name="Papp V."/>
            <person name="Albert L."/>
            <person name="Andreopoulos W."/>
            <person name="Angelini C."/>
            <person name="Antonin V."/>
            <person name="Barry K.W."/>
            <person name="Bougher N.L."/>
            <person name="Buchanan P."/>
            <person name="Buyck B."/>
            <person name="Bense V."/>
            <person name="Catcheside P."/>
            <person name="Chovatia M."/>
            <person name="Cooper J."/>
            <person name="Damon W."/>
            <person name="Desjardin D."/>
            <person name="Finy P."/>
            <person name="Geml J."/>
            <person name="Haridas S."/>
            <person name="Hughes K."/>
            <person name="Justo A."/>
            <person name="Karasinski D."/>
            <person name="Kautmanova I."/>
            <person name="Kiss B."/>
            <person name="Kocsube S."/>
            <person name="Kotiranta H."/>
            <person name="LaButti K.M."/>
            <person name="Lechner B.E."/>
            <person name="Liimatainen K."/>
            <person name="Lipzen A."/>
            <person name="Lukacs Z."/>
            <person name="Mihaltcheva S."/>
            <person name="Morgado L.N."/>
            <person name="Niskanen T."/>
            <person name="Noordeloos M.E."/>
            <person name="Ohm R.A."/>
            <person name="Ortiz-Santana B."/>
            <person name="Ovrebo C."/>
            <person name="Racz N."/>
            <person name="Riley R."/>
            <person name="Savchenko A."/>
            <person name="Shiryaev A."/>
            <person name="Soop K."/>
            <person name="Spirin V."/>
            <person name="Szebenyi C."/>
            <person name="Tomsovsky M."/>
            <person name="Tulloss R.E."/>
            <person name="Uehling J."/>
            <person name="Grigoriev I.V."/>
            <person name="Vagvolgyi C."/>
            <person name="Papp T."/>
            <person name="Martin F.M."/>
            <person name="Miettinen O."/>
            <person name="Hibbett D.S."/>
            <person name="Nagy L.G."/>
        </authorList>
    </citation>
    <scope>NUCLEOTIDE SEQUENCE [LARGE SCALE GENOMIC DNA]</scope>
    <source>
        <strain evidence="1 2">NL-1719</strain>
    </source>
</reference>
<protein>
    <submittedName>
        <fullName evidence="1">Uncharacterized protein</fullName>
    </submittedName>
</protein>
<proteinExistence type="predicted"/>
<gene>
    <name evidence="1" type="ORF">BDN72DRAFT_903002</name>
</gene>
<sequence length="93" mass="9731">MPRALIWYVILKITGSLDEACLTLPDAAKDGGRAAKCAAFLWSQPSAVFHYATGWTNDPISSGPGGLMFSGVSSASGLEAHVAPAKYDACRSK</sequence>
<dbReference type="Proteomes" id="UP000308600">
    <property type="component" value="Unassembled WGS sequence"/>
</dbReference>
<evidence type="ECO:0000313" key="1">
    <source>
        <dbReference type="EMBL" id="TFK62743.1"/>
    </source>
</evidence>
<accession>A0ACD3AAR0</accession>
<organism evidence="1 2">
    <name type="scientific">Pluteus cervinus</name>
    <dbReference type="NCBI Taxonomy" id="181527"/>
    <lineage>
        <taxon>Eukaryota</taxon>
        <taxon>Fungi</taxon>
        <taxon>Dikarya</taxon>
        <taxon>Basidiomycota</taxon>
        <taxon>Agaricomycotina</taxon>
        <taxon>Agaricomycetes</taxon>
        <taxon>Agaricomycetidae</taxon>
        <taxon>Agaricales</taxon>
        <taxon>Pluteineae</taxon>
        <taxon>Pluteaceae</taxon>
        <taxon>Pluteus</taxon>
    </lineage>
</organism>
<evidence type="ECO:0000313" key="2">
    <source>
        <dbReference type="Proteomes" id="UP000308600"/>
    </source>
</evidence>
<name>A0ACD3AAR0_9AGAR</name>
<keyword evidence="2" id="KW-1185">Reference proteome</keyword>
<dbReference type="EMBL" id="ML208563">
    <property type="protein sequence ID" value="TFK62743.1"/>
    <property type="molecule type" value="Genomic_DNA"/>
</dbReference>